<name>A0A7T0DWY9_9ENTR</name>
<sequence length="276" mass="32071">MNKKTTKKEGLCALTGNRGLYVKAHIIPLAVTRLDVLGERARQTGLDVIPGWRSTSWYDDELVTQSGEDILKAIDSDGINDLKKHKLIWSGWQNEWNKLPDEYISHRFSEHLAVRKLDNVSFDAIRLLYLSILWRSISSKRKEMAYVKNLSTINMDLLRDMVINRNPSDYFKFPMVLNQISTRGTLHNRTPIFEERAFDDITLGCYRIYFNGLVCSIYDTVDENIAQKFDKLVLKNNAENLVLLNTWESSREYEEMKAMMQDGLYKETFIKNAKGK</sequence>
<organism evidence="1">
    <name type="scientific">Enterobacter mori</name>
    <dbReference type="NCBI Taxonomy" id="539813"/>
    <lineage>
        <taxon>Bacteria</taxon>
        <taxon>Pseudomonadati</taxon>
        <taxon>Pseudomonadota</taxon>
        <taxon>Gammaproteobacteria</taxon>
        <taxon>Enterobacterales</taxon>
        <taxon>Enterobacteriaceae</taxon>
        <taxon>Enterobacter</taxon>
    </lineage>
</organism>
<reference evidence="1" key="1">
    <citation type="submission" date="2020-09" db="EMBL/GenBank/DDBJ databases">
        <title>First Report of a novel Colistin-Resistant species of Enterobacter cloacae complex Producing MCR-5 isolated from hospital sewage water.</title>
        <authorList>
            <person name="Zhou K."/>
        </authorList>
    </citation>
    <scope>NUCLEOTIDE SEQUENCE [LARGE SCALE GENOMIC DNA]</scope>
    <source>
        <strain evidence="1">HSW1412</strain>
    </source>
</reference>
<accession>A0A7T0DWY9</accession>
<protein>
    <submittedName>
        <fullName evidence="1">Uncharacterized protein</fullName>
    </submittedName>
</protein>
<gene>
    <name evidence="1" type="ORF">IDM36_02475</name>
</gene>
<dbReference type="EMBL" id="CP061801">
    <property type="protein sequence ID" value="QPK01029.1"/>
    <property type="molecule type" value="Genomic_DNA"/>
</dbReference>
<evidence type="ECO:0000313" key="1">
    <source>
        <dbReference type="EMBL" id="QPK01029.1"/>
    </source>
</evidence>
<dbReference type="AlphaFoldDB" id="A0A7T0DWY9"/>
<proteinExistence type="predicted"/>